<gene>
    <name evidence="2" type="ORF">MM817_02677</name>
</gene>
<dbReference type="Proteomes" id="UP001139263">
    <property type="component" value="Unassembled WGS sequence"/>
</dbReference>
<organism evidence="2 3">
    <name type="scientific">Sulfoacidibacillus ferrooxidans</name>
    <dbReference type="NCBI Taxonomy" id="2005001"/>
    <lineage>
        <taxon>Bacteria</taxon>
        <taxon>Bacillati</taxon>
        <taxon>Bacillota</taxon>
        <taxon>Bacilli</taxon>
        <taxon>Bacillales</taxon>
        <taxon>Alicyclobacillaceae</taxon>
        <taxon>Sulfoacidibacillus</taxon>
    </lineage>
</organism>
<dbReference type="EMBL" id="JALBUF010000013">
    <property type="protein sequence ID" value="MCI0184380.1"/>
    <property type="molecule type" value="Genomic_DNA"/>
</dbReference>
<protein>
    <submittedName>
        <fullName evidence="2">Uncharacterized protein</fullName>
    </submittedName>
</protein>
<reference evidence="2" key="1">
    <citation type="submission" date="2022-03" db="EMBL/GenBank/DDBJ databases">
        <title>Draft Genome Sequence of Firmicute Strain S0AB, a Heterotrophic Iron/Sulfur-Oxidizing Extreme Acidophile.</title>
        <authorList>
            <person name="Vergara E."/>
            <person name="Pakostova E."/>
            <person name="Johnson D.B."/>
            <person name="Holmes D.S."/>
        </authorList>
    </citation>
    <scope>NUCLEOTIDE SEQUENCE</scope>
    <source>
        <strain evidence="2">S0AB</strain>
    </source>
</reference>
<proteinExistence type="predicted"/>
<feature type="compositionally biased region" description="Polar residues" evidence="1">
    <location>
        <begin position="27"/>
        <end position="44"/>
    </location>
</feature>
<dbReference type="RefSeq" id="WP_241716011.1">
    <property type="nucleotide sequence ID" value="NZ_JALBUF010000013.1"/>
</dbReference>
<keyword evidence="3" id="KW-1185">Reference proteome</keyword>
<evidence type="ECO:0000256" key="1">
    <source>
        <dbReference type="SAM" id="MobiDB-lite"/>
    </source>
</evidence>
<feature type="compositionally biased region" description="Basic residues" evidence="1">
    <location>
        <begin position="47"/>
        <end position="58"/>
    </location>
</feature>
<sequence>MKLKKHLITATVTLSVMGMLSGCSTSDSSAPSKLNSSNPISAESNTHHSHTSTSRKTKNISTRSSYIQAPNAVSPGSTIKISGQLPTIIKGTDKVTITLYRDGVLNSGLNFEAQVSDAGTFVASILIPKRIPDGQYQFLVFDYSAVRNQPVLESGVYISPMQNTQIPPQKVPVLNIWATPPLIGTMIKMDGWVPRGIDSVKLVIGESTNEIQRIFPVQSNGYFEQEMVLPNTLTFGKTNFSILSMSNKVIIKKVVIVAK</sequence>
<comment type="caution">
    <text evidence="2">The sequence shown here is derived from an EMBL/GenBank/DDBJ whole genome shotgun (WGS) entry which is preliminary data.</text>
</comment>
<dbReference type="PROSITE" id="PS51257">
    <property type="entry name" value="PROKAR_LIPOPROTEIN"/>
    <property type="match status" value="1"/>
</dbReference>
<accession>A0A9X1VAV5</accession>
<feature type="region of interest" description="Disordered" evidence="1">
    <location>
        <begin position="27"/>
        <end position="63"/>
    </location>
</feature>
<dbReference type="AlphaFoldDB" id="A0A9X1VAV5"/>
<evidence type="ECO:0000313" key="2">
    <source>
        <dbReference type="EMBL" id="MCI0184380.1"/>
    </source>
</evidence>
<name>A0A9X1VAV5_9BACL</name>
<evidence type="ECO:0000313" key="3">
    <source>
        <dbReference type="Proteomes" id="UP001139263"/>
    </source>
</evidence>